<dbReference type="Proteomes" id="UP001519460">
    <property type="component" value="Unassembled WGS sequence"/>
</dbReference>
<reference evidence="2 3" key="1">
    <citation type="journal article" date="2023" name="Sci. Data">
        <title>Genome assembly of the Korean intertidal mud-creeper Batillaria attramentaria.</title>
        <authorList>
            <person name="Patra A.K."/>
            <person name="Ho P.T."/>
            <person name="Jun S."/>
            <person name="Lee S.J."/>
            <person name="Kim Y."/>
            <person name="Won Y.J."/>
        </authorList>
    </citation>
    <scope>NUCLEOTIDE SEQUENCE [LARGE SCALE GENOMIC DNA]</scope>
    <source>
        <strain evidence="2">Wonlab-2016</strain>
    </source>
</reference>
<protein>
    <submittedName>
        <fullName evidence="2">Uncharacterized protein</fullName>
    </submittedName>
</protein>
<evidence type="ECO:0000256" key="1">
    <source>
        <dbReference type="SAM" id="MobiDB-lite"/>
    </source>
</evidence>
<keyword evidence="3" id="KW-1185">Reference proteome</keyword>
<dbReference type="EMBL" id="JACVVK020000128">
    <property type="protein sequence ID" value="KAK7490326.1"/>
    <property type="molecule type" value="Genomic_DNA"/>
</dbReference>
<organism evidence="2 3">
    <name type="scientific">Batillaria attramentaria</name>
    <dbReference type="NCBI Taxonomy" id="370345"/>
    <lineage>
        <taxon>Eukaryota</taxon>
        <taxon>Metazoa</taxon>
        <taxon>Spiralia</taxon>
        <taxon>Lophotrochozoa</taxon>
        <taxon>Mollusca</taxon>
        <taxon>Gastropoda</taxon>
        <taxon>Caenogastropoda</taxon>
        <taxon>Sorbeoconcha</taxon>
        <taxon>Cerithioidea</taxon>
        <taxon>Batillariidae</taxon>
        <taxon>Batillaria</taxon>
    </lineage>
</organism>
<sequence>MGQNSCAARKQGGKNKRAQTKPPVVKMAAALWKVPAQGTLTVLTFAVILVTSETSD</sequence>
<feature type="region of interest" description="Disordered" evidence="1">
    <location>
        <begin position="1"/>
        <end position="21"/>
    </location>
</feature>
<comment type="caution">
    <text evidence="2">The sequence shown here is derived from an EMBL/GenBank/DDBJ whole genome shotgun (WGS) entry which is preliminary data.</text>
</comment>
<proteinExistence type="predicted"/>
<evidence type="ECO:0000313" key="2">
    <source>
        <dbReference type="EMBL" id="KAK7490326.1"/>
    </source>
</evidence>
<dbReference type="AlphaFoldDB" id="A0ABD0KTJ4"/>
<feature type="non-terminal residue" evidence="2">
    <location>
        <position position="56"/>
    </location>
</feature>
<evidence type="ECO:0000313" key="3">
    <source>
        <dbReference type="Proteomes" id="UP001519460"/>
    </source>
</evidence>
<name>A0ABD0KTJ4_9CAEN</name>
<gene>
    <name evidence="2" type="ORF">BaRGS_00018487</name>
</gene>
<accession>A0ABD0KTJ4</accession>